<evidence type="ECO:0000313" key="5">
    <source>
        <dbReference type="Proteomes" id="UP000002745"/>
    </source>
</evidence>
<feature type="compositionally biased region" description="Polar residues" evidence="2">
    <location>
        <begin position="508"/>
        <end position="518"/>
    </location>
</feature>
<evidence type="ECO:0000256" key="3">
    <source>
        <dbReference type="SAM" id="Phobius"/>
    </source>
</evidence>
<dbReference type="Proteomes" id="UP000002745">
    <property type="component" value="Chromosome"/>
</dbReference>
<keyword evidence="3" id="KW-0812">Transmembrane</keyword>
<feature type="compositionally biased region" description="Low complexity" evidence="2">
    <location>
        <begin position="479"/>
        <end position="493"/>
    </location>
</feature>
<dbReference type="EMBL" id="CP001678">
    <property type="protein sequence ID" value="ACT58197.1"/>
    <property type="molecule type" value="Genomic_DNA"/>
</dbReference>
<evidence type="ECO:0000313" key="4">
    <source>
        <dbReference type="EMBL" id="ACT58197.1"/>
    </source>
</evidence>
<keyword evidence="3" id="KW-1133">Transmembrane helix</keyword>
<keyword evidence="5" id="KW-1185">Reference proteome</keyword>
<feature type="region of interest" description="Disordered" evidence="2">
    <location>
        <begin position="396"/>
        <end position="520"/>
    </location>
</feature>
<gene>
    <name evidence="4" type="ordered locus">Hbal_0495</name>
</gene>
<keyword evidence="3" id="KW-0472">Membrane</keyword>
<feature type="transmembrane region" description="Helical" evidence="3">
    <location>
        <begin position="27"/>
        <end position="49"/>
    </location>
</feature>
<keyword evidence="1" id="KW-0175">Coiled coil</keyword>
<dbReference type="OrthoDB" id="7615346at2"/>
<organism evidence="4 5">
    <name type="scientific">Hirschia baltica (strain ATCC 49814 / DSM 5838 / IFAM 1418)</name>
    <dbReference type="NCBI Taxonomy" id="582402"/>
    <lineage>
        <taxon>Bacteria</taxon>
        <taxon>Pseudomonadati</taxon>
        <taxon>Pseudomonadota</taxon>
        <taxon>Alphaproteobacteria</taxon>
        <taxon>Hyphomonadales</taxon>
        <taxon>Hyphomonadaceae</taxon>
        <taxon>Hirschia</taxon>
    </lineage>
</organism>
<accession>C6XN27</accession>
<feature type="coiled-coil region" evidence="1">
    <location>
        <begin position="316"/>
        <end position="350"/>
    </location>
</feature>
<proteinExistence type="predicted"/>
<dbReference type="AlphaFoldDB" id="C6XN27"/>
<name>C6XN27_HIRBI</name>
<sequence length="646" mass="70191">MNKVAKPIQSKKDLEIRLSQARKAGSWMPWGTTALAFTWWGGAAAYSIGKYGVAALQEMPPAELAGAVAMAAGPGLALIMSGFMARESTRSARANELVLAATQELLSPASALSGEVDTLGSVIAQRSDEIYDTLNETEARVQVIRQDMEESSNAAIKAAEIVRADTEALKFKLAAERDELSSLSNSIRSQAASLSEAIPMHAEKMTRAATMAQNEVQKAGKQLDDRLNTIEVTGKNLAASAANLDHMTAESRKRAQQLVQSLMSINENLLGSSRTVDNALKAGDMAVEASKATAAAIRQAMDNALDGARISSEQVAQQASKTNSEAEEAMKRLIETAARAEGLVKQAMETTNSHVEETEKRMDRMGEHMYTAATRATQAAEAGLDRARSRIERASQLLNDGLDDTVSNARRVETPYEAPAPRVSKPAPRPSRTEETVTPTRVEPKHTQEPDFSPFDPLEIEDLDNTSSTPDYQRGGAKPTATAEPSSATAAAAHEAHTLEQEKRRSKTTQQDAQSSMSWRDLLSSIGTEGNEEEHHQTALAFVEQLDRSGIRLKRAIRSSDLRRIAAATARGERQRRRATKQAAPGELTQIQRLLTQDEDLRIAAESYLALEENEAMKFLESAERSREDADPRLAAYLLLDAALTK</sequence>
<protein>
    <submittedName>
        <fullName evidence="4">Uncharacterized protein</fullName>
    </submittedName>
</protein>
<reference evidence="5" key="1">
    <citation type="journal article" date="2011" name="J. Bacteriol.">
        <title>Genome sequences of eight morphologically diverse alphaproteobacteria.</title>
        <authorList>
            <consortium name="US DOE Joint Genome Institute"/>
            <person name="Brown P.J."/>
            <person name="Kysela D.T."/>
            <person name="Buechlein A."/>
            <person name="Hemmerich C."/>
            <person name="Brun Y.V."/>
        </authorList>
    </citation>
    <scope>NUCLEOTIDE SEQUENCE [LARGE SCALE GENOMIC DNA]</scope>
    <source>
        <strain evidence="5">ATCC 49814 / DSM 5838 / IFAM 1418</strain>
    </source>
</reference>
<dbReference type="HOGENOM" id="CLU_423767_0_0_5"/>
<feature type="compositionally biased region" description="Basic and acidic residues" evidence="2">
    <location>
        <begin position="494"/>
        <end position="503"/>
    </location>
</feature>
<evidence type="ECO:0000256" key="2">
    <source>
        <dbReference type="SAM" id="MobiDB-lite"/>
    </source>
</evidence>
<evidence type="ECO:0000256" key="1">
    <source>
        <dbReference type="SAM" id="Coils"/>
    </source>
</evidence>
<dbReference type="KEGG" id="hba:Hbal_0495"/>
<dbReference type="RefSeq" id="WP_015826347.1">
    <property type="nucleotide sequence ID" value="NC_012982.1"/>
</dbReference>
<dbReference type="eggNOG" id="COG1196">
    <property type="taxonomic scope" value="Bacteria"/>
</dbReference>
<feature type="transmembrane region" description="Helical" evidence="3">
    <location>
        <begin position="64"/>
        <end position="85"/>
    </location>
</feature>
<dbReference type="STRING" id="582402.Hbal_0495"/>